<evidence type="ECO:0000313" key="2">
    <source>
        <dbReference type="Proteomes" id="UP000468327"/>
    </source>
</evidence>
<proteinExistence type="predicted"/>
<accession>A0A6N8IMY1</accession>
<comment type="caution">
    <text evidence="1">The sequence shown here is derived from an EMBL/GenBank/DDBJ whole genome shotgun (WGS) entry which is preliminary data.</text>
</comment>
<name>A0A6N8IMY1_9ACTN</name>
<dbReference type="Proteomes" id="UP000468327">
    <property type="component" value="Unassembled WGS sequence"/>
</dbReference>
<reference evidence="1 2" key="1">
    <citation type="submission" date="2019-11" db="EMBL/GenBank/DDBJ databases">
        <title>Whole genome shotgun sequencing (WGS) data from Adlercreutzia equolifaciens ResAG-91, Eggerthella lenta MRI-F36, MRI-F37, MRI-F40, ResAG-49, ResAG-88, ResAG-121, ResAG-145, and Gordonibacter sp. ResAG-5, ResAG-26, ResAG-43, ResAG-50, ResAG-59.</title>
        <authorList>
            <person name="Stoll D.A."/>
            <person name="Danylec N."/>
            <person name="Franz C.M.A.P."/>
            <person name="Huch M."/>
        </authorList>
    </citation>
    <scope>NUCLEOTIDE SEQUENCE [LARGE SCALE GENOMIC DNA]</scope>
    <source>
        <strain evidence="1 2">ResAG-59</strain>
    </source>
</reference>
<dbReference type="RefSeq" id="WP_157005281.1">
    <property type="nucleotide sequence ID" value="NZ_DBFAKL010000036.1"/>
</dbReference>
<sequence length="72" mass="7794">MSAAEVQRMAVEAFCRRRPWDGQASDRPVSDVDEGELRSFVERGNACGRIGFPFAGVERRSRGSASCAEAGS</sequence>
<dbReference type="EMBL" id="WPOC01000026">
    <property type="protein sequence ID" value="MVN16233.1"/>
    <property type="molecule type" value="Genomic_DNA"/>
</dbReference>
<keyword evidence="2" id="KW-1185">Reference proteome</keyword>
<protein>
    <submittedName>
        <fullName evidence="1">Uncharacterized protein</fullName>
    </submittedName>
</protein>
<organism evidence="1 2">
    <name type="scientific">Gordonibacter urolithinfaciens</name>
    <dbReference type="NCBI Taxonomy" id="1335613"/>
    <lineage>
        <taxon>Bacteria</taxon>
        <taxon>Bacillati</taxon>
        <taxon>Actinomycetota</taxon>
        <taxon>Coriobacteriia</taxon>
        <taxon>Eggerthellales</taxon>
        <taxon>Eggerthellaceae</taxon>
        <taxon>Gordonibacter</taxon>
    </lineage>
</organism>
<dbReference type="AlphaFoldDB" id="A0A6N8IMY1"/>
<gene>
    <name evidence="1" type="ORF">GO738_12945</name>
</gene>
<evidence type="ECO:0000313" key="1">
    <source>
        <dbReference type="EMBL" id="MVN16233.1"/>
    </source>
</evidence>